<dbReference type="Proteomes" id="UP000201898">
    <property type="component" value="Segment"/>
</dbReference>
<keyword evidence="2" id="KW-1185">Reference proteome</keyword>
<protein>
    <submittedName>
        <fullName evidence="1">cAMP-binding protein</fullName>
    </submittedName>
</protein>
<dbReference type="OrthoDB" id="21387at10239"/>
<accession>A0A0P0I7D7</accession>
<dbReference type="GO" id="GO:0003677">
    <property type="term" value="F:DNA binding"/>
    <property type="evidence" value="ECO:0007669"/>
    <property type="project" value="InterPro"/>
</dbReference>
<name>A0A0P0I7D7_9CAUD</name>
<dbReference type="EMBL" id="KR905066">
    <property type="protein sequence ID" value="ALJ97759.1"/>
    <property type="molecule type" value="Genomic_DNA"/>
</dbReference>
<evidence type="ECO:0000313" key="1">
    <source>
        <dbReference type="EMBL" id="ALJ97759.1"/>
    </source>
</evidence>
<gene>
    <name evidence="1" type="ORF">CL1_49</name>
</gene>
<dbReference type="RefSeq" id="YP_009206705.1">
    <property type="nucleotide sequence ID" value="NC_028888.1"/>
</dbReference>
<dbReference type="Gene3D" id="1.10.260.40">
    <property type="entry name" value="lambda repressor-like DNA-binding domains"/>
    <property type="match status" value="1"/>
</dbReference>
<proteinExistence type="predicted"/>
<evidence type="ECO:0000313" key="2">
    <source>
        <dbReference type="Proteomes" id="UP000201898"/>
    </source>
</evidence>
<dbReference type="GeneID" id="26633189"/>
<organism evidence="1 2">
    <name type="scientific">Lactobacillus phage CL1</name>
    <dbReference type="NCBI Taxonomy" id="1739607"/>
    <lineage>
        <taxon>Viruses</taxon>
        <taxon>Duplodnaviria</taxon>
        <taxon>Heunggongvirae</taxon>
        <taxon>Uroviricota</taxon>
        <taxon>Caudoviricetes</taxon>
        <taxon>Colunavirus</taxon>
        <taxon>Colunavirus CL1</taxon>
    </lineage>
</organism>
<dbReference type="InterPro" id="IPR010982">
    <property type="entry name" value="Lambda_DNA-bd_dom_sf"/>
</dbReference>
<sequence length="95" mass="10866">MIEHEDETNNAGQDWARERLRNFLDDHPGLPIYRFALIADVSRITIVSFLSGKEVMMITLTKIAKAMGISLEKLKQPISKEEYKELQEESSNASK</sequence>
<reference evidence="1 2" key="1">
    <citation type="journal article" date="2016" name="Appl. Environ. Microbiol.">
        <title>Genomic Diversity of Phages Infecting Probiotic Strains of Lactobacillus paracasei.</title>
        <authorList>
            <person name="Mercanti D.J."/>
            <person name="Rousseau G.M."/>
            <person name="Capra M.L."/>
            <person name="Quiberoni A."/>
            <person name="Tremblay D.M."/>
            <person name="Labrie S.J."/>
            <person name="Moineau S."/>
        </authorList>
    </citation>
    <scope>NUCLEOTIDE SEQUENCE [LARGE SCALE GENOMIC DNA]</scope>
</reference>
<dbReference type="KEGG" id="vg:26633189"/>